<evidence type="ECO:0000313" key="6">
    <source>
        <dbReference type="EMBL" id="SJK85275.1"/>
    </source>
</evidence>
<reference evidence="6" key="3">
    <citation type="submission" date="2016-06" db="EMBL/GenBank/DDBJ databases">
        <authorList>
            <person name="Olsen C.W."/>
            <person name="Carey S."/>
            <person name="Hinshaw L."/>
            <person name="Karasin A.I."/>
        </authorList>
    </citation>
    <scope>NUCLEOTIDE SEQUENCE [LARGE SCALE GENOMIC DNA]</scope>
    <source>
        <strain evidence="6">PM4</strain>
    </source>
</reference>
<dbReference type="OrthoDB" id="3321at2157"/>
<dbReference type="SUPFAM" id="SSF52317">
    <property type="entry name" value="Class I glutamine amidotransferase-like"/>
    <property type="match status" value="1"/>
</dbReference>
<evidence type="ECO:0000313" key="7">
    <source>
        <dbReference type="Proteomes" id="UP000187822"/>
    </source>
</evidence>
<keyword evidence="2" id="KW-0315">Glutamine amidotransferase</keyword>
<dbReference type="PANTHER" id="PTHR43418:SF4">
    <property type="entry name" value="MULTIFUNCTIONAL TRYPTOPHAN BIOSYNTHESIS PROTEIN"/>
    <property type="match status" value="1"/>
</dbReference>
<dbReference type="GO" id="GO:0000162">
    <property type="term" value="P:L-tryptophan biosynthetic process"/>
    <property type="evidence" value="ECO:0007669"/>
    <property type="project" value="TreeGrafter"/>
</dbReference>
<dbReference type="EC" id="4.1.3.27" evidence="1"/>
<dbReference type="NCBIfam" id="TIGR00566">
    <property type="entry name" value="trpG_papA"/>
    <property type="match status" value="1"/>
</dbReference>
<evidence type="ECO:0000256" key="3">
    <source>
        <dbReference type="ARBA" id="ARBA00047683"/>
    </source>
</evidence>
<sequence>MKILLIDNYDSFVYNIEQLLGELGTSVKVVKNDELRKIRADEYDRIVISPGPGSPSIHEDRGDLDTFLTGLKNSKVLGICFGHQVIAYNKGSVIERMNRQFHGEVDTMIHGDSPLYSGIPEKFKAIRYHSLTVRQSPEIIPDCISQSDGSIMGFHTPDMKRFGVQFHPESFYSEYGRKLFENFLRD</sequence>
<name>A0A1N5VRN5_9ARCH</name>
<dbReference type="PANTHER" id="PTHR43418">
    <property type="entry name" value="MULTIFUNCTIONAL TRYPTOPHAN BIOSYNTHESIS PROTEIN-RELATED"/>
    <property type="match status" value="1"/>
</dbReference>
<dbReference type="KEGG" id="cdiv:CPM_1481"/>
<dbReference type="EMBL" id="LT671858">
    <property type="protein sequence ID" value="SIM75641.1"/>
    <property type="molecule type" value="Genomic_DNA"/>
</dbReference>
<protein>
    <recommendedName>
        <fullName evidence="1">anthranilate synthase</fullName>
        <ecNumber evidence="1">4.1.3.27</ecNumber>
    </recommendedName>
</protein>
<feature type="domain" description="Glutamine amidotransferase" evidence="4">
    <location>
        <begin position="4"/>
        <end position="185"/>
    </location>
</feature>
<evidence type="ECO:0000256" key="1">
    <source>
        <dbReference type="ARBA" id="ARBA00012266"/>
    </source>
</evidence>
<dbReference type="STRING" id="1673428.CPM_1481"/>
<evidence type="ECO:0000313" key="8">
    <source>
        <dbReference type="Proteomes" id="UP000195607"/>
    </source>
</evidence>
<dbReference type="CDD" id="cd01743">
    <property type="entry name" value="GATase1_Anthranilate_Synthase"/>
    <property type="match status" value="1"/>
</dbReference>
<reference evidence="7" key="2">
    <citation type="submission" date="2016-06" db="EMBL/GenBank/DDBJ databases">
        <authorList>
            <person name="Toshchakov V.S."/>
        </authorList>
    </citation>
    <scope>NUCLEOTIDE SEQUENCE [LARGE SCALE GENOMIC DNA]</scope>
    <source>
        <strain>PM4 (JCM 30641</strain>
        <strain evidence="7">\VKM B-2940)</strain>
    </source>
</reference>
<dbReference type="RefSeq" id="WP_021790083.1">
    <property type="nucleotide sequence ID" value="NZ_LT671858.1"/>
</dbReference>
<dbReference type="Proteomes" id="UP000187822">
    <property type="component" value="Chromosome I"/>
</dbReference>
<dbReference type="AlphaFoldDB" id="A0A1N5VRN5"/>
<gene>
    <name evidence="6" type="ORF">CPM_1481</name>
    <name evidence="5" type="ORF">CSP5_1487</name>
</gene>
<dbReference type="EMBL" id="LT719092">
    <property type="protein sequence ID" value="SJK85275.1"/>
    <property type="molecule type" value="Genomic_DNA"/>
</dbReference>
<organism evidence="5 8">
    <name type="scientific">Cuniculiplasma divulgatum</name>
    <dbReference type="NCBI Taxonomy" id="1673428"/>
    <lineage>
        <taxon>Archaea</taxon>
        <taxon>Methanobacteriati</taxon>
        <taxon>Thermoplasmatota</taxon>
        <taxon>Thermoplasmata</taxon>
        <taxon>Thermoplasmatales</taxon>
        <taxon>Cuniculiplasmataceae</taxon>
        <taxon>Cuniculiplasma</taxon>
    </lineage>
</organism>
<dbReference type="GeneID" id="41588729"/>
<dbReference type="InterPro" id="IPR006221">
    <property type="entry name" value="TrpG/PapA_dom"/>
</dbReference>
<proteinExistence type="predicted"/>
<keyword evidence="7" id="KW-1185">Reference proteome</keyword>
<dbReference type="PRINTS" id="PR00097">
    <property type="entry name" value="ANTSNTHASEII"/>
</dbReference>
<evidence type="ECO:0000256" key="2">
    <source>
        <dbReference type="ARBA" id="ARBA00022962"/>
    </source>
</evidence>
<dbReference type="Proteomes" id="UP000195607">
    <property type="component" value="Chromosome I"/>
</dbReference>
<comment type="catalytic activity">
    <reaction evidence="3">
        <text>chorismate + L-glutamine = anthranilate + pyruvate + L-glutamate + H(+)</text>
        <dbReference type="Rhea" id="RHEA:21732"/>
        <dbReference type="ChEBI" id="CHEBI:15361"/>
        <dbReference type="ChEBI" id="CHEBI:15378"/>
        <dbReference type="ChEBI" id="CHEBI:16567"/>
        <dbReference type="ChEBI" id="CHEBI:29748"/>
        <dbReference type="ChEBI" id="CHEBI:29985"/>
        <dbReference type="ChEBI" id="CHEBI:58359"/>
        <dbReference type="EC" id="4.1.3.27"/>
    </reaction>
</comment>
<dbReference type="GO" id="GO:0005829">
    <property type="term" value="C:cytosol"/>
    <property type="evidence" value="ECO:0007669"/>
    <property type="project" value="TreeGrafter"/>
</dbReference>
<dbReference type="InterPro" id="IPR029062">
    <property type="entry name" value="Class_I_gatase-like"/>
</dbReference>
<dbReference type="Pfam" id="PF00117">
    <property type="entry name" value="GATase"/>
    <property type="match status" value="1"/>
</dbReference>
<dbReference type="InterPro" id="IPR017926">
    <property type="entry name" value="GATASE"/>
</dbReference>
<dbReference type="InterPro" id="IPR050472">
    <property type="entry name" value="Anth_synth/Amidotransfase"/>
</dbReference>
<dbReference type="PRINTS" id="PR00099">
    <property type="entry name" value="CPSGATASE"/>
</dbReference>
<dbReference type="Gene3D" id="3.40.50.880">
    <property type="match status" value="1"/>
</dbReference>
<dbReference type="PRINTS" id="PR00096">
    <property type="entry name" value="GATASE"/>
</dbReference>
<reference evidence="5 8" key="1">
    <citation type="submission" date="2016-04" db="EMBL/GenBank/DDBJ databases">
        <authorList>
            <person name="Evans L.H."/>
            <person name="Alamgir A."/>
            <person name="Owens N."/>
            <person name="Weber N.D."/>
            <person name="Virtaneva K."/>
            <person name="Barbian K."/>
            <person name="Babar A."/>
            <person name="Rosenke K."/>
        </authorList>
    </citation>
    <scope>NUCLEOTIDE SEQUENCE [LARGE SCALE GENOMIC DNA]</scope>
    <source>
        <strain evidence="5">S5</strain>
        <strain evidence="8">S5(T) (JCM 30642 \VKM B-2941)</strain>
    </source>
</reference>
<dbReference type="GO" id="GO:0004049">
    <property type="term" value="F:anthranilate synthase activity"/>
    <property type="evidence" value="ECO:0007669"/>
    <property type="project" value="UniProtKB-EC"/>
</dbReference>
<evidence type="ECO:0000313" key="5">
    <source>
        <dbReference type="EMBL" id="SIM75641.1"/>
    </source>
</evidence>
<evidence type="ECO:0000259" key="4">
    <source>
        <dbReference type="Pfam" id="PF00117"/>
    </source>
</evidence>
<dbReference type="PROSITE" id="PS51273">
    <property type="entry name" value="GATASE_TYPE_1"/>
    <property type="match status" value="1"/>
</dbReference>
<accession>A0A1N5VRN5</accession>